<sequence>MIPGEKKATYRILSLHGIGTNSEILELQTSPLRYQLGPEYEFTFVDGAHPWPAAAGVESAYGDALARNCFSYYDGTASSAVDAVRDLASYICENGPYDCVAGFSLGASMIATLLFCQDPDPELQEAKSMIKSVVFLCGILPQRWESLERGEMEEIRPGDVPPHEILSIRAVHAWSPQDMQYAKQGEMLAGLFAGPWSLELTHSAGHSVPRETSEVLALAEAVKRMVAE</sequence>
<organism evidence="3 4">
    <name type="scientific">Clonostachys rhizophaga</name>
    <dbReference type="NCBI Taxonomy" id="160324"/>
    <lineage>
        <taxon>Eukaryota</taxon>
        <taxon>Fungi</taxon>
        <taxon>Dikarya</taxon>
        <taxon>Ascomycota</taxon>
        <taxon>Pezizomycotina</taxon>
        <taxon>Sordariomycetes</taxon>
        <taxon>Hypocreomycetidae</taxon>
        <taxon>Hypocreales</taxon>
        <taxon>Bionectriaceae</taxon>
        <taxon>Clonostachys</taxon>
    </lineage>
</organism>
<feature type="domain" description="Serine hydrolase" evidence="2">
    <location>
        <begin position="9"/>
        <end position="215"/>
    </location>
</feature>
<evidence type="ECO:0000313" key="3">
    <source>
        <dbReference type="EMBL" id="CAH0026875.1"/>
    </source>
</evidence>
<evidence type="ECO:0000313" key="4">
    <source>
        <dbReference type="Proteomes" id="UP000696573"/>
    </source>
</evidence>
<name>A0A9N9YMP4_9HYPO</name>
<evidence type="ECO:0000256" key="1">
    <source>
        <dbReference type="ARBA" id="ARBA00022801"/>
    </source>
</evidence>
<keyword evidence="4" id="KW-1185">Reference proteome</keyword>
<dbReference type="GO" id="GO:0005737">
    <property type="term" value="C:cytoplasm"/>
    <property type="evidence" value="ECO:0007669"/>
    <property type="project" value="TreeGrafter"/>
</dbReference>
<dbReference type="PANTHER" id="PTHR48070">
    <property type="entry name" value="ESTERASE OVCA2"/>
    <property type="match status" value="1"/>
</dbReference>
<dbReference type="GO" id="GO:0019748">
    <property type="term" value="P:secondary metabolic process"/>
    <property type="evidence" value="ECO:0007669"/>
    <property type="project" value="TreeGrafter"/>
</dbReference>
<dbReference type="InterPro" id="IPR005645">
    <property type="entry name" value="FSH-like_dom"/>
</dbReference>
<evidence type="ECO:0000259" key="2">
    <source>
        <dbReference type="Pfam" id="PF03959"/>
    </source>
</evidence>
<dbReference type="Gene3D" id="3.40.50.1820">
    <property type="entry name" value="alpha/beta hydrolase"/>
    <property type="match status" value="1"/>
</dbReference>
<proteinExistence type="predicted"/>
<keyword evidence="1" id="KW-0378">Hydrolase</keyword>
<comment type="caution">
    <text evidence="3">The sequence shown here is derived from an EMBL/GenBank/DDBJ whole genome shotgun (WGS) entry which is preliminary data.</text>
</comment>
<dbReference type="AlphaFoldDB" id="A0A9N9YMP4"/>
<dbReference type="PANTHER" id="PTHR48070:SF7">
    <property type="entry name" value="SERINE HYDROLASE FSH DOMAIN-CONTAINING PROTEIN-RELATED"/>
    <property type="match status" value="1"/>
</dbReference>
<dbReference type="Pfam" id="PF03959">
    <property type="entry name" value="FSH1"/>
    <property type="match status" value="1"/>
</dbReference>
<dbReference type="SUPFAM" id="SSF53474">
    <property type="entry name" value="alpha/beta-Hydrolases"/>
    <property type="match status" value="1"/>
</dbReference>
<accession>A0A9N9YMP4</accession>
<dbReference type="InterPro" id="IPR029058">
    <property type="entry name" value="AB_hydrolase_fold"/>
</dbReference>
<gene>
    <name evidence="3" type="ORF">CRHIZ90672A_00002977</name>
</gene>
<dbReference type="Proteomes" id="UP000696573">
    <property type="component" value="Unassembled WGS sequence"/>
</dbReference>
<dbReference type="GO" id="GO:0005634">
    <property type="term" value="C:nucleus"/>
    <property type="evidence" value="ECO:0007669"/>
    <property type="project" value="TreeGrafter"/>
</dbReference>
<dbReference type="InterPro" id="IPR050593">
    <property type="entry name" value="LovG"/>
</dbReference>
<dbReference type="OrthoDB" id="414698at2759"/>
<dbReference type="GO" id="GO:0016787">
    <property type="term" value="F:hydrolase activity"/>
    <property type="evidence" value="ECO:0007669"/>
    <property type="project" value="UniProtKB-KW"/>
</dbReference>
<dbReference type="EMBL" id="CABFNQ020000725">
    <property type="protein sequence ID" value="CAH0026875.1"/>
    <property type="molecule type" value="Genomic_DNA"/>
</dbReference>
<reference evidence="3" key="1">
    <citation type="submission" date="2021-10" db="EMBL/GenBank/DDBJ databases">
        <authorList>
            <person name="Piombo E."/>
        </authorList>
    </citation>
    <scope>NUCLEOTIDE SEQUENCE</scope>
</reference>
<protein>
    <recommendedName>
        <fullName evidence="2">Serine hydrolase domain-containing protein</fullName>
    </recommendedName>
</protein>